<sequence length="96" mass="10558">MTQVIKSTHSLVPVSINAIGIDVVTDAVIEIDALCEELRKASAVKIRDDEELFASRALHTNTFVVLTDPFVPQYRTDGNAGTIAQWIAAPFLYARK</sequence>
<evidence type="ECO:0000313" key="3">
    <source>
        <dbReference type="WBParaSite" id="ECPE_0001016101-mRNA-1"/>
    </source>
</evidence>
<gene>
    <name evidence="1" type="ORF">ECPE_LOCUS10129</name>
</gene>
<protein>
    <submittedName>
        <fullName evidence="3">Ornithine cyclodeaminase</fullName>
    </submittedName>
</protein>
<evidence type="ECO:0000313" key="2">
    <source>
        <dbReference type="Proteomes" id="UP000272942"/>
    </source>
</evidence>
<dbReference type="AlphaFoldDB" id="A0A183AT44"/>
<proteinExistence type="predicted"/>
<accession>A0A183AT44</accession>
<reference evidence="1 2" key="2">
    <citation type="submission" date="2018-11" db="EMBL/GenBank/DDBJ databases">
        <authorList>
            <consortium name="Pathogen Informatics"/>
        </authorList>
    </citation>
    <scope>NUCLEOTIDE SEQUENCE [LARGE SCALE GENOMIC DNA]</scope>
    <source>
        <strain evidence="1 2">Egypt</strain>
    </source>
</reference>
<dbReference type="WBParaSite" id="ECPE_0001016101-mRNA-1">
    <property type="protein sequence ID" value="ECPE_0001016101-mRNA-1"/>
    <property type="gene ID" value="ECPE_0001016101"/>
</dbReference>
<organism evidence="3">
    <name type="scientific">Echinostoma caproni</name>
    <dbReference type="NCBI Taxonomy" id="27848"/>
    <lineage>
        <taxon>Eukaryota</taxon>
        <taxon>Metazoa</taxon>
        <taxon>Spiralia</taxon>
        <taxon>Lophotrochozoa</taxon>
        <taxon>Platyhelminthes</taxon>
        <taxon>Trematoda</taxon>
        <taxon>Digenea</taxon>
        <taxon>Plagiorchiida</taxon>
        <taxon>Echinostomata</taxon>
        <taxon>Echinostomatoidea</taxon>
        <taxon>Echinostomatidae</taxon>
        <taxon>Echinostoma</taxon>
    </lineage>
</organism>
<keyword evidence="2" id="KW-1185">Reference proteome</keyword>
<evidence type="ECO:0000313" key="1">
    <source>
        <dbReference type="EMBL" id="VDP86519.1"/>
    </source>
</evidence>
<reference evidence="3" key="1">
    <citation type="submission" date="2016-06" db="UniProtKB">
        <authorList>
            <consortium name="WormBaseParasite"/>
        </authorList>
    </citation>
    <scope>IDENTIFICATION</scope>
</reference>
<name>A0A183AT44_9TREM</name>
<dbReference type="Proteomes" id="UP000272942">
    <property type="component" value="Unassembled WGS sequence"/>
</dbReference>
<dbReference type="EMBL" id="UZAN01048535">
    <property type="protein sequence ID" value="VDP86519.1"/>
    <property type="molecule type" value="Genomic_DNA"/>
</dbReference>